<dbReference type="EMBL" id="AP022614">
    <property type="protein sequence ID" value="BBZ44910.1"/>
    <property type="molecule type" value="Genomic_DNA"/>
</dbReference>
<evidence type="ECO:0000313" key="6">
    <source>
        <dbReference type="Proteomes" id="UP000467105"/>
    </source>
</evidence>
<dbReference type="InterPro" id="IPR057952">
    <property type="entry name" value="Rv2743c-like"/>
</dbReference>
<accession>A0A7I7YT54</accession>
<organism evidence="5 6">
    <name type="scientific">Mycobacterium parmense</name>
    <dbReference type="NCBI Taxonomy" id="185642"/>
    <lineage>
        <taxon>Bacteria</taxon>
        <taxon>Bacillati</taxon>
        <taxon>Actinomycetota</taxon>
        <taxon>Actinomycetes</taxon>
        <taxon>Mycobacteriales</taxon>
        <taxon>Mycobacteriaceae</taxon>
        <taxon>Mycobacterium</taxon>
        <taxon>Mycobacterium simiae complex</taxon>
    </lineage>
</organism>
<dbReference type="InterPro" id="IPR007157">
    <property type="entry name" value="PspA_VIPP1"/>
</dbReference>
<dbReference type="Pfam" id="PF25587">
    <property type="entry name" value="Rv2743c"/>
    <property type="match status" value="1"/>
</dbReference>
<keyword evidence="4" id="KW-0472">Membrane</keyword>
<evidence type="ECO:0000256" key="4">
    <source>
        <dbReference type="SAM" id="Phobius"/>
    </source>
</evidence>
<feature type="coiled-coil region" evidence="2">
    <location>
        <begin position="116"/>
        <end position="164"/>
    </location>
</feature>
<dbReference type="Pfam" id="PF04012">
    <property type="entry name" value="PspA_IM30"/>
    <property type="match status" value="1"/>
</dbReference>
<dbReference type="NCBIfam" id="NF047839">
    <property type="entry name" value="PspM_Rv2743c"/>
    <property type="match status" value="1"/>
</dbReference>
<proteinExistence type="inferred from homology"/>
<evidence type="ECO:0000256" key="2">
    <source>
        <dbReference type="SAM" id="Coils"/>
    </source>
</evidence>
<sequence>MANPFVKAWKYLMALFNAKIDEHADPKVQIQQAIEEAQRTHQALTQQAAQVIGNQRQLEMRLNRQLADIEKLQVNVRQALTLADQATAAGDAAKATEYNNAAEAFAAQLVTAEQGVEDLKTLHDQALQAAAQAKKAVEQNAMVLQQKIAERTKLLSQLEQAKMQEQVSASLRSMSEIAAPGNTPSLDEVRDKIERRYANAIGAAELAQGSVQGRMLEVEQAGVQMAGHSRLEQIRASMRGEALPAGGTPPATPQAAPPRPPRPEDPSPRSRSGSNAAESMAVNSMQRGPWRALVQRGLDTAADLSEVLARRISAAADPRARMLRRRRRALRWGLIFSAGCVFWALVTMVLAAWGWFALLLEITGAVAAVMAIPATLLLLRYRWLRSEPLPACRPAAGRRMPPPGSAARPAMYALGASERGFFSLLGVMERGALLPSAEIKDLTAAANKSSAAMAATAAEVVSMERAAQHSDSSRSYLVPTINAFTAALSAGVRQYNEMVTAAAHLVSAATGEVSPAAQRYRAELAGATDRLAGWAQAFDELGGLRGAG</sequence>
<protein>
    <submittedName>
        <fullName evidence="5">Uncharacterized protein</fullName>
    </submittedName>
</protein>
<feature type="transmembrane region" description="Helical" evidence="4">
    <location>
        <begin position="329"/>
        <end position="356"/>
    </location>
</feature>
<feature type="region of interest" description="Disordered" evidence="3">
    <location>
        <begin position="241"/>
        <end position="281"/>
    </location>
</feature>
<evidence type="ECO:0000256" key="1">
    <source>
        <dbReference type="ARBA" id="ARBA00043985"/>
    </source>
</evidence>
<feature type="transmembrane region" description="Helical" evidence="4">
    <location>
        <begin position="362"/>
        <end position="379"/>
    </location>
</feature>
<dbReference type="Proteomes" id="UP000467105">
    <property type="component" value="Chromosome"/>
</dbReference>
<feature type="coiled-coil region" evidence="2">
    <location>
        <begin position="27"/>
        <end position="89"/>
    </location>
</feature>
<comment type="similarity">
    <text evidence="1">Belongs to the PspA/Vipp/IM30 family.</text>
</comment>
<gene>
    <name evidence="5" type="ORF">MPRM_21910</name>
</gene>
<keyword evidence="4" id="KW-0812">Transmembrane</keyword>
<keyword evidence="6" id="KW-1185">Reference proteome</keyword>
<keyword evidence="4" id="KW-1133">Transmembrane helix</keyword>
<feature type="compositionally biased region" description="Pro residues" evidence="3">
    <location>
        <begin position="250"/>
        <end position="260"/>
    </location>
</feature>
<evidence type="ECO:0000313" key="5">
    <source>
        <dbReference type="EMBL" id="BBZ44910.1"/>
    </source>
</evidence>
<name>A0A7I7YT54_9MYCO</name>
<evidence type="ECO:0000256" key="3">
    <source>
        <dbReference type="SAM" id="MobiDB-lite"/>
    </source>
</evidence>
<keyword evidence="2" id="KW-0175">Coiled coil</keyword>
<dbReference type="AlphaFoldDB" id="A0A7I7YT54"/>
<reference evidence="5 6" key="1">
    <citation type="journal article" date="2019" name="Emerg. Microbes Infect.">
        <title>Comprehensive subspecies identification of 175 nontuberculous mycobacteria species based on 7547 genomic profiles.</title>
        <authorList>
            <person name="Matsumoto Y."/>
            <person name="Kinjo T."/>
            <person name="Motooka D."/>
            <person name="Nabeya D."/>
            <person name="Jung N."/>
            <person name="Uechi K."/>
            <person name="Horii T."/>
            <person name="Iida T."/>
            <person name="Fujita J."/>
            <person name="Nakamura S."/>
        </authorList>
    </citation>
    <scope>NUCLEOTIDE SEQUENCE [LARGE SCALE GENOMIC DNA]</scope>
    <source>
        <strain evidence="5 6">JCM 14742</strain>
    </source>
</reference>